<gene>
    <name evidence="2" type="ORF">SEMRO_171_G075820.1</name>
</gene>
<dbReference type="AlphaFoldDB" id="A0A9N8DMW2"/>
<name>A0A9N8DMW2_9STRA</name>
<evidence type="ECO:0000313" key="3">
    <source>
        <dbReference type="Proteomes" id="UP001153069"/>
    </source>
</evidence>
<evidence type="ECO:0000256" key="1">
    <source>
        <dbReference type="SAM" id="MobiDB-lite"/>
    </source>
</evidence>
<proteinExistence type="predicted"/>
<dbReference type="EMBL" id="CAICTM010000170">
    <property type="protein sequence ID" value="CAB9503624.1"/>
    <property type="molecule type" value="Genomic_DNA"/>
</dbReference>
<evidence type="ECO:0000313" key="2">
    <source>
        <dbReference type="EMBL" id="CAB9503624.1"/>
    </source>
</evidence>
<dbReference type="Proteomes" id="UP001153069">
    <property type="component" value="Unassembled WGS sequence"/>
</dbReference>
<accession>A0A9N8DMW2</accession>
<feature type="compositionally biased region" description="Low complexity" evidence="1">
    <location>
        <begin position="1"/>
        <end position="15"/>
    </location>
</feature>
<keyword evidence="3" id="KW-1185">Reference proteome</keyword>
<organism evidence="2 3">
    <name type="scientific">Seminavis robusta</name>
    <dbReference type="NCBI Taxonomy" id="568900"/>
    <lineage>
        <taxon>Eukaryota</taxon>
        <taxon>Sar</taxon>
        <taxon>Stramenopiles</taxon>
        <taxon>Ochrophyta</taxon>
        <taxon>Bacillariophyta</taxon>
        <taxon>Bacillariophyceae</taxon>
        <taxon>Bacillariophycidae</taxon>
        <taxon>Naviculales</taxon>
        <taxon>Naviculaceae</taxon>
        <taxon>Seminavis</taxon>
    </lineage>
</organism>
<sequence length="135" mass="15283">MMPDVDSNDASNSISNDDDAPLQKDLMKISQTELDRAMEIKAAFQNDGRLREIPSDFMCVQYALCSADESLAQVCERAYPVQCFQEEYKIADTLEEGIDFPPIYVTAPWSISAMEYLLNSKAILLSWILQLSFLQ</sequence>
<comment type="caution">
    <text evidence="2">The sequence shown here is derived from an EMBL/GenBank/DDBJ whole genome shotgun (WGS) entry which is preliminary data.</text>
</comment>
<protein>
    <submittedName>
        <fullName evidence="2">Uncharacterized protein</fullName>
    </submittedName>
</protein>
<reference evidence="2" key="1">
    <citation type="submission" date="2020-06" db="EMBL/GenBank/DDBJ databases">
        <authorList>
            <consortium name="Plant Systems Biology data submission"/>
        </authorList>
    </citation>
    <scope>NUCLEOTIDE SEQUENCE</scope>
    <source>
        <strain evidence="2">D6</strain>
    </source>
</reference>
<feature type="region of interest" description="Disordered" evidence="1">
    <location>
        <begin position="1"/>
        <end position="22"/>
    </location>
</feature>